<dbReference type="PANTHER" id="PTHR48041">
    <property type="entry name" value="ABC TRANSPORTER G FAMILY MEMBER 28"/>
    <property type="match status" value="1"/>
</dbReference>
<evidence type="ECO:0000256" key="5">
    <source>
        <dbReference type="ARBA" id="ARBA00022741"/>
    </source>
</evidence>
<feature type="transmembrane region" description="Helical" evidence="9">
    <location>
        <begin position="527"/>
        <end position="550"/>
    </location>
</feature>
<evidence type="ECO:0000313" key="12">
    <source>
        <dbReference type="Proteomes" id="UP000288716"/>
    </source>
</evidence>
<dbReference type="AlphaFoldDB" id="A0A443S3Z1"/>
<dbReference type="InterPro" id="IPR050352">
    <property type="entry name" value="ABCG_transporters"/>
</dbReference>
<keyword evidence="3" id="KW-0813">Transport</keyword>
<proteinExistence type="inferred from homology"/>
<feature type="transmembrane region" description="Helical" evidence="9">
    <location>
        <begin position="556"/>
        <end position="575"/>
    </location>
</feature>
<keyword evidence="7 9" id="KW-1133">Transmembrane helix</keyword>
<comment type="caution">
    <text evidence="11">The sequence shown here is derived from an EMBL/GenBank/DDBJ whole genome shotgun (WGS) entry which is preliminary data.</text>
</comment>
<evidence type="ECO:0000256" key="8">
    <source>
        <dbReference type="ARBA" id="ARBA00023136"/>
    </source>
</evidence>
<keyword evidence="6" id="KW-0067">ATP-binding</keyword>
<dbReference type="PROSITE" id="PS50893">
    <property type="entry name" value="ABC_TRANSPORTER_2"/>
    <property type="match status" value="1"/>
</dbReference>
<evidence type="ECO:0000256" key="9">
    <source>
        <dbReference type="SAM" id="Phobius"/>
    </source>
</evidence>
<dbReference type="Pfam" id="PF00005">
    <property type="entry name" value="ABC_tran"/>
    <property type="match status" value="1"/>
</dbReference>
<dbReference type="InterPro" id="IPR043926">
    <property type="entry name" value="ABCG_dom"/>
</dbReference>
<dbReference type="InterPro" id="IPR003439">
    <property type="entry name" value="ABC_transporter-like_ATP-bd"/>
</dbReference>
<name>A0A443S3Z1_9ACAR</name>
<dbReference type="GO" id="GO:0140359">
    <property type="term" value="F:ABC-type transporter activity"/>
    <property type="evidence" value="ECO:0007669"/>
    <property type="project" value="InterPro"/>
</dbReference>
<dbReference type="Gene3D" id="3.40.50.300">
    <property type="entry name" value="P-loop containing nucleotide triphosphate hydrolases"/>
    <property type="match status" value="1"/>
</dbReference>
<feature type="transmembrane region" description="Helical" evidence="9">
    <location>
        <begin position="448"/>
        <end position="469"/>
    </location>
</feature>
<feature type="transmembrane region" description="Helical" evidence="9">
    <location>
        <begin position="587"/>
        <end position="607"/>
    </location>
</feature>
<feature type="domain" description="ABC transporter" evidence="10">
    <location>
        <begin position="44"/>
        <end position="306"/>
    </location>
</feature>
<dbReference type="OrthoDB" id="66620at2759"/>
<dbReference type="PROSITE" id="PS00211">
    <property type="entry name" value="ABC_TRANSPORTER_1"/>
    <property type="match status" value="1"/>
</dbReference>
<evidence type="ECO:0000256" key="4">
    <source>
        <dbReference type="ARBA" id="ARBA00022692"/>
    </source>
</evidence>
<comment type="similarity">
    <text evidence="2">Belongs to the ABC transporter superfamily. ABCG family. Eye pigment precursor importer (TC 3.A.1.204) subfamily.</text>
</comment>
<dbReference type="EMBL" id="NCKV01009534">
    <property type="protein sequence ID" value="RWS22194.1"/>
    <property type="molecule type" value="Genomic_DNA"/>
</dbReference>
<dbReference type="PANTHER" id="PTHR48041:SF78">
    <property type="entry name" value="ABC TRANSPORTER EXPRESSED IN TRACHEA, ISOFORM A"/>
    <property type="match status" value="1"/>
</dbReference>
<dbReference type="Pfam" id="PF01061">
    <property type="entry name" value="ABC2_membrane"/>
    <property type="match status" value="1"/>
</dbReference>
<keyword evidence="12" id="KW-1185">Reference proteome</keyword>
<feature type="transmembrane region" description="Helical" evidence="9">
    <location>
        <begin position="384"/>
        <end position="404"/>
    </location>
</feature>
<dbReference type="Proteomes" id="UP000288716">
    <property type="component" value="Unassembled WGS sequence"/>
</dbReference>
<dbReference type="InterPro" id="IPR003593">
    <property type="entry name" value="AAA+_ATPase"/>
</dbReference>
<evidence type="ECO:0000313" key="11">
    <source>
        <dbReference type="EMBL" id="RWS22194.1"/>
    </source>
</evidence>
<evidence type="ECO:0000256" key="1">
    <source>
        <dbReference type="ARBA" id="ARBA00004141"/>
    </source>
</evidence>
<evidence type="ECO:0000256" key="7">
    <source>
        <dbReference type="ARBA" id="ARBA00022989"/>
    </source>
</evidence>
<evidence type="ECO:0000259" key="10">
    <source>
        <dbReference type="PROSITE" id="PS50893"/>
    </source>
</evidence>
<dbReference type="GO" id="GO:0005886">
    <property type="term" value="C:plasma membrane"/>
    <property type="evidence" value="ECO:0007669"/>
    <property type="project" value="TreeGrafter"/>
</dbReference>
<organism evidence="11 12">
    <name type="scientific">Leptotrombidium deliense</name>
    <dbReference type="NCBI Taxonomy" id="299467"/>
    <lineage>
        <taxon>Eukaryota</taxon>
        <taxon>Metazoa</taxon>
        <taxon>Ecdysozoa</taxon>
        <taxon>Arthropoda</taxon>
        <taxon>Chelicerata</taxon>
        <taxon>Arachnida</taxon>
        <taxon>Acari</taxon>
        <taxon>Acariformes</taxon>
        <taxon>Trombidiformes</taxon>
        <taxon>Prostigmata</taxon>
        <taxon>Anystina</taxon>
        <taxon>Parasitengona</taxon>
        <taxon>Trombiculoidea</taxon>
        <taxon>Trombiculidae</taxon>
        <taxon>Leptotrombidium</taxon>
    </lineage>
</organism>
<dbReference type="InterPro" id="IPR017871">
    <property type="entry name" value="ABC_transporter-like_CS"/>
</dbReference>
<gene>
    <name evidence="11" type="ORF">B4U80_07320</name>
</gene>
<keyword evidence="8 9" id="KW-0472">Membrane</keyword>
<dbReference type="InterPro" id="IPR013525">
    <property type="entry name" value="ABC2_TM"/>
</dbReference>
<keyword evidence="4 9" id="KW-0812">Transmembrane</keyword>
<dbReference type="VEuPathDB" id="VectorBase:LDEU009846"/>
<dbReference type="InterPro" id="IPR027417">
    <property type="entry name" value="P-loop_NTPase"/>
</dbReference>
<dbReference type="Pfam" id="PF19055">
    <property type="entry name" value="ABC2_membrane_7"/>
    <property type="match status" value="1"/>
</dbReference>
<keyword evidence="5" id="KW-0547">Nucleotide-binding</keyword>
<evidence type="ECO:0000256" key="3">
    <source>
        <dbReference type="ARBA" id="ARBA00022448"/>
    </source>
</evidence>
<dbReference type="STRING" id="299467.A0A443S3Z1"/>
<comment type="subcellular location">
    <subcellularLocation>
        <location evidence="1">Membrane</location>
        <topology evidence="1">Multi-pass membrane protein</topology>
    </subcellularLocation>
</comment>
<protein>
    <submittedName>
        <fullName evidence="11">ABC transporter sub-family G-like protein 1</fullName>
    </submittedName>
</protein>
<evidence type="ECO:0000256" key="2">
    <source>
        <dbReference type="ARBA" id="ARBA00005814"/>
    </source>
</evidence>
<dbReference type="GO" id="GO:0005524">
    <property type="term" value="F:ATP binding"/>
    <property type="evidence" value="ECO:0007669"/>
    <property type="project" value="UniProtKB-KW"/>
</dbReference>
<reference evidence="11 12" key="1">
    <citation type="journal article" date="2018" name="Gigascience">
        <title>Genomes of trombidid mites reveal novel predicted allergens and laterally-transferred genes associated with secondary metabolism.</title>
        <authorList>
            <person name="Dong X."/>
            <person name="Chaisiri K."/>
            <person name="Xia D."/>
            <person name="Armstrong S.D."/>
            <person name="Fang Y."/>
            <person name="Donnelly M.J."/>
            <person name="Kadowaki T."/>
            <person name="McGarry J.W."/>
            <person name="Darby A.C."/>
            <person name="Makepeace B.L."/>
        </authorList>
    </citation>
    <scope>NUCLEOTIDE SEQUENCE [LARGE SCALE GENOMIC DNA]</scope>
    <source>
        <strain evidence="11">UoL-UT</strain>
    </source>
</reference>
<accession>A0A443S3Z1</accession>
<sequence length="717" mass="81396">METEVDLGSSKEVQIISNRKIIKNNDPLNKVNKYVIIWNHLHYTVHNNIFQRGLGYILGQKNIPKQKLIVKDVSGHFECGEMLALMGPSGAGKSTLLEAIVGRKFSGRKGQIICDSNANLSMAFVPQHDTFFEMLTVREAIMFAAKLQLSTRYTEDDQNWASNLKLNDLKKMDRKSNKYYNEVTENLLRNLGLEVCADNRISVCSGGQMKRLSIAQELVVKPDILILDEPTSGLDSTSCQQLIHYLKEMTETSPPMTVIATIHQPSYRVLSLFKRLYVLSNTGKCIFEDDPNNIVEYLSRFELICPQFYNPADYIMEVACGDYGNEVLDKLAVVHNTQHENYLNERPHGTNSLEDMTQSKKYPSVQHFRILFHRAFLIALRDPWLFGLRFTMTLVLAIFVAFLYGPEVGKRGGCPPPINPEFDPSELEGIQRYTKKETDTVIDNSGNIFFSLIFLLFTSTFVTVLTFPYEMSALVKEKHNGWYSVGTYFTAKSTADIPFQTFFAFLYTAITYTMHNQAKDLWRFFDFVTIHIIFSVICQSQGLLVGALAISNVTAGVYIAPMTVVPMVLFSGFFIKLSSIPVYYAPLIYISYMTFAYDAVLTVVFGYNRCGIEAEQGLVTARQSIVDWFSDMLGVVAEEEKGNYTSTGVTSEFVDDLVKLIAGDYIGDDGKVRSLTLNTFEMTGEKYWLDMFMLFVNLAVMRVVAFLVVRWRVNKKQ</sequence>
<evidence type="ECO:0000256" key="6">
    <source>
        <dbReference type="ARBA" id="ARBA00022840"/>
    </source>
</evidence>
<dbReference type="SUPFAM" id="SSF52540">
    <property type="entry name" value="P-loop containing nucleoside triphosphate hydrolases"/>
    <property type="match status" value="1"/>
</dbReference>
<feature type="transmembrane region" description="Helical" evidence="9">
    <location>
        <begin position="497"/>
        <end position="515"/>
    </location>
</feature>
<feature type="transmembrane region" description="Helical" evidence="9">
    <location>
        <begin position="687"/>
        <end position="709"/>
    </location>
</feature>
<dbReference type="SMART" id="SM00382">
    <property type="entry name" value="AAA"/>
    <property type="match status" value="1"/>
</dbReference>
<dbReference type="GO" id="GO:0016887">
    <property type="term" value="F:ATP hydrolysis activity"/>
    <property type="evidence" value="ECO:0007669"/>
    <property type="project" value="InterPro"/>
</dbReference>